<evidence type="ECO:0000256" key="6">
    <source>
        <dbReference type="ARBA" id="ARBA00022737"/>
    </source>
</evidence>
<evidence type="ECO:0000256" key="3">
    <source>
        <dbReference type="ARBA" id="ARBA00022614"/>
    </source>
</evidence>
<keyword evidence="11 18" id="KW-0675">Receptor</keyword>
<feature type="domain" description="Protein kinase" evidence="16">
    <location>
        <begin position="374"/>
        <end position="643"/>
    </location>
</feature>
<keyword evidence="9 14" id="KW-1133">Transmembrane helix</keyword>
<evidence type="ECO:0000256" key="2">
    <source>
        <dbReference type="ARBA" id="ARBA00022553"/>
    </source>
</evidence>
<dbReference type="FunFam" id="3.30.200.20:FF:000307">
    <property type="entry name" value="pollen receptor-like kinase 1"/>
    <property type="match status" value="1"/>
</dbReference>
<keyword evidence="7 12" id="KW-0547">Nucleotide-binding</keyword>
<dbReference type="FunCoup" id="A0A1U8ATU7">
    <property type="interactions" value="1401"/>
</dbReference>
<dbReference type="PANTHER" id="PTHR48010">
    <property type="entry name" value="OS05G0588300 PROTEIN"/>
    <property type="match status" value="1"/>
</dbReference>
<dbReference type="SUPFAM" id="SSF56112">
    <property type="entry name" value="Protein kinase-like (PK-like)"/>
    <property type="match status" value="1"/>
</dbReference>
<dbReference type="eggNOG" id="ENOG502QSFF">
    <property type="taxonomic scope" value="Eukaryota"/>
</dbReference>
<keyword evidence="5 15" id="KW-0732">Signal</keyword>
<dbReference type="InterPro" id="IPR032675">
    <property type="entry name" value="LRR_dom_sf"/>
</dbReference>
<keyword evidence="18" id="KW-0418">Kinase</keyword>
<name>A0A1U8ATU7_NELNU</name>
<dbReference type="InParanoid" id="A0A1U8ATU7"/>
<feature type="binding site" evidence="12">
    <location>
        <position position="402"/>
    </location>
    <ligand>
        <name>ATP</name>
        <dbReference type="ChEBI" id="CHEBI:30616"/>
    </ligand>
</feature>
<keyword evidence="18" id="KW-0808">Transferase</keyword>
<evidence type="ECO:0000259" key="16">
    <source>
        <dbReference type="PROSITE" id="PS50011"/>
    </source>
</evidence>
<dbReference type="InterPro" id="IPR011009">
    <property type="entry name" value="Kinase-like_dom_sf"/>
</dbReference>
<evidence type="ECO:0000256" key="7">
    <source>
        <dbReference type="ARBA" id="ARBA00022741"/>
    </source>
</evidence>
<reference evidence="18" key="1">
    <citation type="submission" date="2025-08" db="UniProtKB">
        <authorList>
            <consortium name="RefSeq"/>
        </authorList>
    </citation>
    <scope>IDENTIFICATION</scope>
</reference>
<feature type="region of interest" description="Disordered" evidence="13">
    <location>
        <begin position="228"/>
        <end position="256"/>
    </location>
</feature>
<organism evidence="17 18">
    <name type="scientific">Nelumbo nucifera</name>
    <name type="common">Sacred lotus</name>
    <dbReference type="NCBI Taxonomy" id="4432"/>
    <lineage>
        <taxon>Eukaryota</taxon>
        <taxon>Viridiplantae</taxon>
        <taxon>Streptophyta</taxon>
        <taxon>Embryophyta</taxon>
        <taxon>Tracheophyta</taxon>
        <taxon>Spermatophyta</taxon>
        <taxon>Magnoliopsida</taxon>
        <taxon>Proteales</taxon>
        <taxon>Nelumbonaceae</taxon>
        <taxon>Nelumbo</taxon>
    </lineage>
</organism>
<evidence type="ECO:0000313" key="18">
    <source>
        <dbReference type="RefSeq" id="XP_010271320.1"/>
    </source>
</evidence>
<sequence>MKSGFAKLPMGSRHLIIFCLLVFLPLGKPDLASDRAALIALRSAVGGRSLLWNTNQQSPCAWAGIQCENNRVTTVRLPGTGLTGRIPVGIFGNLTKLHTLSFRFNALTGPLPSDLAACTDLRNVYLQGNLFSGEIPSFLFGLKNLVRLNLASNKFSGEISPSFNNLTRLATLYLEKNQLNGSLPELNLTNLVQFNVSFNQLNGSIPKELQKFTTSSFLSTSLCGSPLSPCPGEPTPSTNTENNGGANNSDNGGKKKKKKLSGGAIAGIAIGSVFAFLLILLILFFLCGKKKTRKTNDIATAKQLPSDVEIPREKHIREGDNGTLNSGGYSGAATAAATAVSASKATDLNASTGDKKLFFFGNAGKVFDLEDLLRASAEVLGKGTFGTAYKAVLEVGTVVAVKRLKDVSISEREFREKIDAVGSMDHENLVPLRAYYYSKDEKLLVYDYMPNGSLSALLHGNRGSGRTPLNWETRSGIALGAARGVEYLHSKGPNVSHGNIKSSNVLLGKSYDARVSDFGLAQIVGPTSTPNRIAGYRAPEVTDGRKVSQKADVYSFGVLLLELLTGKAPTHSLLNEEGVDLPRWVQSVVREEWTSEVFDLELLRYQNVEEEMVQLLQLAIDCCAQYPDKRPSMPEVTKRIEDIRGSSLRHDQDPQPDVVDEEDASSRRTNSIGSGPAASSLMD</sequence>
<proteinExistence type="predicted"/>
<dbReference type="Gene3D" id="3.30.200.20">
    <property type="entry name" value="Phosphorylase Kinase, domain 1"/>
    <property type="match status" value="1"/>
</dbReference>
<feature type="signal peptide" evidence="15">
    <location>
        <begin position="1"/>
        <end position="29"/>
    </location>
</feature>
<keyword evidence="3" id="KW-0433">Leucine-rich repeat</keyword>
<dbReference type="AlphaFoldDB" id="A0A1U8ATU7"/>
<dbReference type="InterPro" id="IPR050994">
    <property type="entry name" value="At_inactive_RLKs"/>
</dbReference>
<dbReference type="InterPro" id="IPR017441">
    <property type="entry name" value="Protein_kinase_ATP_BS"/>
</dbReference>
<evidence type="ECO:0000256" key="13">
    <source>
        <dbReference type="SAM" id="MobiDB-lite"/>
    </source>
</evidence>
<gene>
    <name evidence="18" type="primary">LOC104607380</name>
</gene>
<dbReference type="GO" id="GO:0004672">
    <property type="term" value="F:protein kinase activity"/>
    <property type="evidence" value="ECO:0007669"/>
    <property type="project" value="InterPro"/>
</dbReference>
<dbReference type="FunFam" id="1.10.510.10:FF:000585">
    <property type="entry name" value="Probable inactive receptor kinase At1g48480"/>
    <property type="match status" value="1"/>
</dbReference>
<keyword evidence="2" id="KW-0597">Phosphoprotein</keyword>
<evidence type="ECO:0000256" key="14">
    <source>
        <dbReference type="SAM" id="Phobius"/>
    </source>
</evidence>
<feature type="transmembrane region" description="Helical" evidence="14">
    <location>
        <begin position="264"/>
        <end position="286"/>
    </location>
</feature>
<dbReference type="FunFam" id="3.80.10.10:FF:000234">
    <property type="entry name" value="Probable inactive receptor kinase RLK902"/>
    <property type="match status" value="1"/>
</dbReference>
<dbReference type="SUPFAM" id="SSF52058">
    <property type="entry name" value="L domain-like"/>
    <property type="match status" value="1"/>
</dbReference>
<dbReference type="PROSITE" id="PS50011">
    <property type="entry name" value="PROTEIN_KINASE_DOM"/>
    <property type="match status" value="1"/>
</dbReference>
<evidence type="ECO:0000256" key="1">
    <source>
        <dbReference type="ARBA" id="ARBA00004370"/>
    </source>
</evidence>
<evidence type="ECO:0000256" key="8">
    <source>
        <dbReference type="ARBA" id="ARBA00022840"/>
    </source>
</evidence>
<dbReference type="InterPro" id="IPR001611">
    <property type="entry name" value="Leu-rich_rpt"/>
</dbReference>
<feature type="compositionally biased region" description="Basic and acidic residues" evidence="13">
    <location>
        <begin position="641"/>
        <end position="653"/>
    </location>
</feature>
<keyword evidence="10 14" id="KW-0472">Membrane</keyword>
<feature type="region of interest" description="Disordered" evidence="13">
    <location>
        <begin position="641"/>
        <end position="683"/>
    </location>
</feature>
<keyword evidence="8 12" id="KW-0067">ATP-binding</keyword>
<evidence type="ECO:0000256" key="11">
    <source>
        <dbReference type="ARBA" id="ARBA00023170"/>
    </source>
</evidence>
<dbReference type="RefSeq" id="XP_010271320.1">
    <property type="nucleotide sequence ID" value="XM_010273018.2"/>
</dbReference>
<dbReference type="GO" id="GO:0016020">
    <property type="term" value="C:membrane"/>
    <property type="evidence" value="ECO:0007669"/>
    <property type="project" value="UniProtKB-SubCell"/>
</dbReference>
<accession>A0A1U8ATU7</accession>
<evidence type="ECO:0000256" key="10">
    <source>
        <dbReference type="ARBA" id="ARBA00023136"/>
    </source>
</evidence>
<feature type="compositionally biased region" description="Low complexity" evidence="13">
    <location>
        <begin position="242"/>
        <end position="251"/>
    </location>
</feature>
<dbReference type="Pfam" id="PF08263">
    <property type="entry name" value="LRRNT_2"/>
    <property type="match status" value="1"/>
</dbReference>
<dbReference type="Proteomes" id="UP000189703">
    <property type="component" value="Unplaced"/>
</dbReference>
<keyword evidence="17" id="KW-1185">Reference proteome</keyword>
<evidence type="ECO:0000256" key="4">
    <source>
        <dbReference type="ARBA" id="ARBA00022692"/>
    </source>
</evidence>
<dbReference type="CDD" id="cd14066">
    <property type="entry name" value="STKc_IRAK"/>
    <property type="match status" value="1"/>
</dbReference>
<dbReference type="GeneID" id="104607380"/>
<dbReference type="GO" id="GO:0005524">
    <property type="term" value="F:ATP binding"/>
    <property type="evidence" value="ECO:0007669"/>
    <property type="project" value="UniProtKB-UniRule"/>
</dbReference>
<keyword evidence="6" id="KW-0677">Repeat</keyword>
<evidence type="ECO:0000256" key="9">
    <source>
        <dbReference type="ARBA" id="ARBA00022989"/>
    </source>
</evidence>
<evidence type="ECO:0000256" key="12">
    <source>
        <dbReference type="PROSITE-ProRule" id="PRU10141"/>
    </source>
</evidence>
<comment type="subcellular location">
    <subcellularLocation>
        <location evidence="1">Membrane</location>
    </subcellularLocation>
</comment>
<evidence type="ECO:0000256" key="15">
    <source>
        <dbReference type="SAM" id="SignalP"/>
    </source>
</evidence>
<dbReference type="InterPro" id="IPR000719">
    <property type="entry name" value="Prot_kinase_dom"/>
</dbReference>
<dbReference type="Pfam" id="PF00069">
    <property type="entry name" value="Pkinase"/>
    <property type="match status" value="1"/>
</dbReference>
<feature type="chain" id="PRO_5010587822" evidence="15">
    <location>
        <begin position="30"/>
        <end position="683"/>
    </location>
</feature>
<dbReference type="Gene3D" id="1.10.510.10">
    <property type="entry name" value="Transferase(Phosphotransferase) domain 1"/>
    <property type="match status" value="1"/>
</dbReference>
<dbReference type="InterPro" id="IPR013210">
    <property type="entry name" value="LRR_N_plant-typ"/>
</dbReference>
<evidence type="ECO:0000313" key="17">
    <source>
        <dbReference type="Proteomes" id="UP000189703"/>
    </source>
</evidence>
<keyword evidence="4 14" id="KW-0812">Transmembrane</keyword>
<dbReference type="OrthoDB" id="652551at2759"/>
<dbReference type="Pfam" id="PF00560">
    <property type="entry name" value="LRR_1"/>
    <property type="match status" value="2"/>
</dbReference>
<dbReference type="OMA" id="HSQGANI"/>
<evidence type="ECO:0000256" key="5">
    <source>
        <dbReference type="ARBA" id="ARBA00022729"/>
    </source>
</evidence>
<dbReference type="PANTHER" id="PTHR48010:SF76">
    <property type="entry name" value="INACTIVE RECEPTOR KINASE RLK902-RELATED"/>
    <property type="match status" value="1"/>
</dbReference>
<dbReference type="PROSITE" id="PS00107">
    <property type="entry name" value="PROTEIN_KINASE_ATP"/>
    <property type="match status" value="1"/>
</dbReference>
<dbReference type="KEGG" id="nnu:104607380"/>
<dbReference type="Gene3D" id="3.80.10.10">
    <property type="entry name" value="Ribonuclease Inhibitor"/>
    <property type="match status" value="2"/>
</dbReference>
<protein>
    <submittedName>
        <fullName evidence="18">Probable inactive receptor kinase RLK902</fullName>
    </submittedName>
</protein>